<feature type="region of interest" description="Disordered" evidence="1">
    <location>
        <begin position="122"/>
        <end position="144"/>
    </location>
</feature>
<protein>
    <submittedName>
        <fullName evidence="2">5854_t:CDS:1</fullName>
    </submittedName>
</protein>
<reference evidence="2" key="1">
    <citation type="submission" date="2022-08" db="EMBL/GenBank/DDBJ databases">
        <authorList>
            <person name="Kallberg Y."/>
            <person name="Tangrot J."/>
            <person name="Rosling A."/>
        </authorList>
    </citation>
    <scope>NUCLEOTIDE SEQUENCE</scope>
    <source>
        <strain evidence="2">Wild A</strain>
    </source>
</reference>
<dbReference type="Proteomes" id="UP001153678">
    <property type="component" value="Unassembled WGS sequence"/>
</dbReference>
<comment type="caution">
    <text evidence="2">The sequence shown here is derived from an EMBL/GenBank/DDBJ whole genome shotgun (WGS) entry which is preliminary data.</text>
</comment>
<feature type="compositionally biased region" description="Basic and acidic residues" evidence="1">
    <location>
        <begin position="122"/>
        <end position="138"/>
    </location>
</feature>
<dbReference type="OrthoDB" id="1470350at2759"/>
<accession>A0A9W4SHC0</accession>
<dbReference type="AlphaFoldDB" id="A0A9W4SHC0"/>
<keyword evidence="3" id="KW-1185">Reference proteome</keyword>
<dbReference type="EMBL" id="CAMKVN010000476">
    <property type="protein sequence ID" value="CAI2168357.1"/>
    <property type="molecule type" value="Genomic_DNA"/>
</dbReference>
<name>A0A9W4SHC0_9GLOM</name>
<evidence type="ECO:0000313" key="3">
    <source>
        <dbReference type="Proteomes" id="UP001153678"/>
    </source>
</evidence>
<evidence type="ECO:0000313" key="2">
    <source>
        <dbReference type="EMBL" id="CAI2168357.1"/>
    </source>
</evidence>
<proteinExistence type="predicted"/>
<evidence type="ECO:0000256" key="1">
    <source>
        <dbReference type="SAM" id="MobiDB-lite"/>
    </source>
</evidence>
<organism evidence="2 3">
    <name type="scientific">Funneliformis geosporum</name>
    <dbReference type="NCBI Taxonomy" id="1117311"/>
    <lineage>
        <taxon>Eukaryota</taxon>
        <taxon>Fungi</taxon>
        <taxon>Fungi incertae sedis</taxon>
        <taxon>Mucoromycota</taxon>
        <taxon>Glomeromycotina</taxon>
        <taxon>Glomeromycetes</taxon>
        <taxon>Glomerales</taxon>
        <taxon>Glomeraceae</taxon>
        <taxon>Funneliformis</taxon>
    </lineage>
</organism>
<gene>
    <name evidence="2" type="ORF">FWILDA_LOCUS3542</name>
</gene>
<sequence length="144" mass="16568">MMNKINWIVLHGLIDIPTVLTTGERTFMKTSYFNTQGDEKAEHPQSLVDDLETFIQAFHVILLAIQDLRRFSVELTKDVLSISSVNEEENEDDKEFSDGFIRQEHECVLDFGKHLRGDVDENVKDTGIEEGESTKDVSEEMLYQ</sequence>